<dbReference type="CDD" id="cd11542">
    <property type="entry name" value="NTP-PPase_u5"/>
    <property type="match status" value="1"/>
</dbReference>
<dbReference type="RefSeq" id="YP_010038043.1">
    <property type="nucleotide sequence ID" value="NC_054149.1"/>
</dbReference>
<dbReference type="Gene3D" id="1.10.287.1080">
    <property type="entry name" value="MazG-like"/>
    <property type="match status" value="1"/>
</dbReference>
<dbReference type="Proteomes" id="UP000514744">
    <property type="component" value="Segment"/>
</dbReference>
<keyword evidence="2" id="KW-1185">Reference proteome</keyword>
<name>A0A7D7ILV5_9CAUD</name>
<dbReference type="KEGG" id="vg:63642515"/>
<evidence type="ECO:0000313" key="2">
    <source>
        <dbReference type="Proteomes" id="UP000514744"/>
    </source>
</evidence>
<sequence length="167" mass="18510">MQVNQPQEPFVTIAAELEAKCGEPSNMEFEAFQSLVGILGNDDIAIKAVNGLYCATVLCHGLAKRAGWWHDLQTGEPKDRNDGEMIALMHSELSEALEGLRKDRQDDHLPHRRSVEVELADTLVRIFDYAGARGLDLAGALVEKLAYNAKRADHKPENRAKADGKKF</sequence>
<proteinExistence type="predicted"/>
<evidence type="ECO:0000313" key="1">
    <source>
        <dbReference type="EMBL" id="QMP19220.1"/>
    </source>
</evidence>
<organism evidence="1 2">
    <name type="scientific">Pseudomonas phage Persinger</name>
    <dbReference type="NCBI Taxonomy" id="2749430"/>
    <lineage>
        <taxon>Viruses</taxon>
        <taxon>Duplodnaviria</taxon>
        <taxon>Heunggongvirae</taxon>
        <taxon>Uroviricota</taxon>
        <taxon>Caudoviricetes</taxon>
        <taxon>Harrisonburgvirus</taxon>
        <taxon>Harrisonburgvirus persinger</taxon>
    </lineage>
</organism>
<dbReference type="SUPFAM" id="SSF101386">
    <property type="entry name" value="all-alpha NTP pyrophosphatases"/>
    <property type="match status" value="1"/>
</dbReference>
<dbReference type="EMBL" id="MT613935">
    <property type="protein sequence ID" value="QMP19220.1"/>
    <property type="molecule type" value="Genomic_DNA"/>
</dbReference>
<accession>A0A7D7ILV5</accession>
<reference evidence="1 2" key="1">
    <citation type="submission" date="2020-06" db="EMBL/GenBank/DDBJ databases">
        <authorList>
            <person name="Persinger R.D."/>
            <person name="Temple L."/>
        </authorList>
    </citation>
    <scope>NUCLEOTIDE SEQUENCE [LARGE SCALE GENOMIC DNA]</scope>
</reference>
<evidence type="ECO:0008006" key="3">
    <source>
        <dbReference type="Google" id="ProtNLM"/>
    </source>
</evidence>
<dbReference type="GeneID" id="63642515"/>
<protein>
    <recommendedName>
        <fullName evidence="3">MazG-like nucleotide pyrophosphohydrolase</fullName>
    </recommendedName>
</protein>